<accession>A0A5J5IGS2</accession>
<keyword evidence="4" id="KW-1185">Reference proteome</keyword>
<feature type="chain" id="PRO_5023876530" description="Glycoside hydrolase 123-like N-terminal domain-containing protein" evidence="1">
    <location>
        <begin position="20"/>
        <end position="876"/>
    </location>
</feature>
<dbReference type="RefSeq" id="WP_150416282.1">
    <property type="nucleotide sequence ID" value="NZ_VYQF01000007.1"/>
</dbReference>
<evidence type="ECO:0000256" key="1">
    <source>
        <dbReference type="SAM" id="SignalP"/>
    </source>
</evidence>
<comment type="caution">
    <text evidence="3">The sequence shown here is derived from an EMBL/GenBank/DDBJ whole genome shotgun (WGS) entry which is preliminary data.</text>
</comment>
<feature type="signal peptide" evidence="1">
    <location>
        <begin position="1"/>
        <end position="19"/>
    </location>
</feature>
<evidence type="ECO:0000259" key="2">
    <source>
        <dbReference type="Pfam" id="PF19543"/>
    </source>
</evidence>
<organism evidence="3 4">
    <name type="scientific">Ginsengibacter hankyongi</name>
    <dbReference type="NCBI Taxonomy" id="2607284"/>
    <lineage>
        <taxon>Bacteria</taxon>
        <taxon>Pseudomonadati</taxon>
        <taxon>Bacteroidota</taxon>
        <taxon>Chitinophagia</taxon>
        <taxon>Chitinophagales</taxon>
        <taxon>Chitinophagaceae</taxon>
        <taxon>Ginsengibacter</taxon>
    </lineage>
</organism>
<evidence type="ECO:0000313" key="3">
    <source>
        <dbReference type="EMBL" id="KAA9036541.1"/>
    </source>
</evidence>
<dbReference type="Proteomes" id="UP000326903">
    <property type="component" value="Unassembled WGS sequence"/>
</dbReference>
<dbReference type="EMBL" id="VYQF01000007">
    <property type="protein sequence ID" value="KAA9036541.1"/>
    <property type="molecule type" value="Genomic_DNA"/>
</dbReference>
<keyword evidence="1" id="KW-0732">Signal</keyword>
<gene>
    <name evidence="3" type="ORF">FW778_18150</name>
</gene>
<dbReference type="InterPro" id="IPR045711">
    <property type="entry name" value="GH123-like_N"/>
</dbReference>
<feature type="domain" description="Glycoside hydrolase 123-like N-terminal" evidence="2">
    <location>
        <begin position="25"/>
        <end position="873"/>
    </location>
</feature>
<proteinExistence type="predicted"/>
<reference evidence="3 4" key="1">
    <citation type="submission" date="2019-09" db="EMBL/GenBank/DDBJ databases">
        <title>Draft genome sequence of Ginsengibacter sp. BR5-29.</title>
        <authorList>
            <person name="Im W.-T."/>
        </authorList>
    </citation>
    <scope>NUCLEOTIDE SEQUENCE [LARGE SCALE GENOMIC DNA]</scope>
    <source>
        <strain evidence="3 4">BR5-29</strain>
    </source>
</reference>
<dbReference type="Pfam" id="PF19543">
    <property type="entry name" value="GH123_N"/>
    <property type="match status" value="1"/>
</dbReference>
<sequence>MQKVVIFFLLSFLFLNCYAQHEADKFISTHEAARQYEEKYPQPLVLVFPEIKEQPIKWDDSLSLKWLKNNYAVTPYILRAQPGEYFVFQLGAWAVDQDVKNVRVHFSDLNGDGSKIISTEKITCFNTGGINYRGNPFTKTINIPAKKLQALWVGIDVPETAEGEYNGTISVTADGVMSKKIKIKLEVDGMIMANHGFDEGKSLSRLAWLNSTAGIDNNITKGYIPVSRSGNTIHILGRSMMIGANGLPEKITSYFSPSNQSVSAKGKDIIDAPFHFIVEKENGEIIHLSPGKIQFMRQTPSAINWKVINTAAECDIVCAGTLEYDGFANFHLQLNAKENISIKDIRLEVSMDKEKATYMMGLNKEGGLRPKEWQWKWDSTRNQDALWTGAVNGGLRIKWKAENYVLPLVNIYYSFGPLHLPPSWSNDGKGGVHVFEKDNTAMISAYSGAREMTKNEQLNYDFELLITPFKTMHKEIQFADRYYHSDKDESGSFTREADSLGANIINVHHKKDIYPYINYPYADVNVKDLKGFIDKAHKDDKRVKVYYTTRELTTNLPELWAFESLGGEVIYPGPGNDAKTLIHPNGPDQWLKDNLRKNYIPAWVANFTTGKYAGTRDLSVITTPNSRLNNFYIAGLDWMTKHLKIDGIYVDDCSLDRITIRRARKILDNNRPAARIDMHSWNHFNPYAGYGSCLNLYMDLLPYIDQLWIGEGRNYNTPPDYWLVEIAGIPFGLPSQMLEGGGNPWRGMIYGITNRAGWSGNPPDNIWKFWDQYHIQQKEMIGYWDTDSPIKSSNDSVKVTVYRGNQQSIIALANFGNTDQFTSLKINFKQLGLDEANVTFHIPSILRFQDDQHLNSLEQINVPAGRGYLIVVENKK</sequence>
<name>A0A5J5IGS2_9BACT</name>
<dbReference type="AlphaFoldDB" id="A0A5J5IGS2"/>
<evidence type="ECO:0000313" key="4">
    <source>
        <dbReference type="Proteomes" id="UP000326903"/>
    </source>
</evidence>
<protein>
    <recommendedName>
        <fullName evidence="2">Glycoside hydrolase 123-like N-terminal domain-containing protein</fullName>
    </recommendedName>
</protein>